<protein>
    <recommendedName>
        <fullName evidence="1">YjiS-like domain-containing protein</fullName>
    </recommendedName>
</protein>
<accession>A0A2S2CUD1</accession>
<organism evidence="2 3">
    <name type="scientific">Azospirillum thermophilum</name>
    <dbReference type="NCBI Taxonomy" id="2202148"/>
    <lineage>
        <taxon>Bacteria</taxon>
        <taxon>Pseudomonadati</taxon>
        <taxon>Pseudomonadota</taxon>
        <taxon>Alphaproteobacteria</taxon>
        <taxon>Rhodospirillales</taxon>
        <taxon>Azospirillaceae</taxon>
        <taxon>Azospirillum</taxon>
    </lineage>
</organism>
<sequence length="75" mass="8185">MPSGQGREASVGSVRKATAAGGWGWLEAALATLATWRERSRQRRALGELDGFLLRDIGVSPADARREAGKSFWER</sequence>
<dbReference type="InterPro" id="IPR009506">
    <property type="entry name" value="YjiS-like"/>
</dbReference>
<dbReference type="OrthoDB" id="7376415at2"/>
<feature type="domain" description="YjiS-like" evidence="1">
    <location>
        <begin position="30"/>
        <end position="65"/>
    </location>
</feature>
<proteinExistence type="predicted"/>
<dbReference type="KEGG" id="azz:DEW08_11535"/>
<reference evidence="3" key="1">
    <citation type="submission" date="2018-05" db="EMBL/GenBank/DDBJ databases">
        <title>Azospirillum thermophila sp. nov., a novel isolated from hot spring.</title>
        <authorList>
            <person name="Zhao Z."/>
        </authorList>
    </citation>
    <scope>NUCLEOTIDE SEQUENCE [LARGE SCALE GENOMIC DNA]</scope>
    <source>
        <strain evidence="3">CFH 70021</strain>
    </source>
</reference>
<evidence type="ECO:0000313" key="3">
    <source>
        <dbReference type="Proteomes" id="UP000245629"/>
    </source>
</evidence>
<dbReference type="AlphaFoldDB" id="A0A2S2CUD1"/>
<dbReference type="Pfam" id="PF06568">
    <property type="entry name" value="YjiS-like"/>
    <property type="match status" value="1"/>
</dbReference>
<keyword evidence="3" id="KW-1185">Reference proteome</keyword>
<dbReference type="EMBL" id="CP029353">
    <property type="protein sequence ID" value="AWK87980.1"/>
    <property type="molecule type" value="Genomic_DNA"/>
</dbReference>
<gene>
    <name evidence="2" type="ORF">DEW08_11535</name>
</gene>
<dbReference type="Proteomes" id="UP000245629">
    <property type="component" value="Chromosome 2"/>
</dbReference>
<evidence type="ECO:0000313" key="2">
    <source>
        <dbReference type="EMBL" id="AWK87980.1"/>
    </source>
</evidence>
<evidence type="ECO:0000259" key="1">
    <source>
        <dbReference type="Pfam" id="PF06568"/>
    </source>
</evidence>
<name>A0A2S2CUD1_9PROT</name>